<sequence length="328" mass="38492">MIDTSFDNSSSAKIGQEALLLVDNSPSKLPGLNTTFTDCSLPIEMSLDHKPVLQIPSAISVLKKEQDPLKTLIEDHIPRKLTAASNKDTPIFERLKLKHLDAHLRNEFVPDNFSQKDIPKEFSKYTIEVYTSLHDLIHDSVLPQWVHYLTQKRERTASICGKKRADTFKKKILRDLREFYRILFRKRFSSKEFKSKQGMVSCVQKIFSEMQCFDASEDDLQDYHLFRYFHQTHYCTLNKVLDGDERTSESYFAVEKYNDRKFVSFLKHPLTAQMFYFVYTNFMEVYSPEIKPEYRDRVTKMITNILSFYQNCGEVGDLDRMTSDLFLS</sequence>
<reference evidence="1" key="1">
    <citation type="submission" date="2023-07" db="EMBL/GenBank/DDBJ databases">
        <authorList>
            <consortium name="AG Swart"/>
            <person name="Singh M."/>
            <person name="Singh A."/>
            <person name="Seah K."/>
            <person name="Emmerich C."/>
        </authorList>
    </citation>
    <scope>NUCLEOTIDE SEQUENCE</scope>
    <source>
        <strain evidence="1">DP1</strain>
    </source>
</reference>
<evidence type="ECO:0000313" key="2">
    <source>
        <dbReference type="Proteomes" id="UP001295684"/>
    </source>
</evidence>
<organism evidence="1 2">
    <name type="scientific">Euplotes crassus</name>
    <dbReference type="NCBI Taxonomy" id="5936"/>
    <lineage>
        <taxon>Eukaryota</taxon>
        <taxon>Sar</taxon>
        <taxon>Alveolata</taxon>
        <taxon>Ciliophora</taxon>
        <taxon>Intramacronucleata</taxon>
        <taxon>Spirotrichea</taxon>
        <taxon>Hypotrichia</taxon>
        <taxon>Euplotida</taxon>
        <taxon>Euplotidae</taxon>
        <taxon>Moneuplotes</taxon>
    </lineage>
</organism>
<comment type="caution">
    <text evidence="1">The sequence shown here is derived from an EMBL/GenBank/DDBJ whole genome shotgun (WGS) entry which is preliminary data.</text>
</comment>
<gene>
    <name evidence="1" type="ORF">ECRASSUSDP1_LOCUS2095</name>
</gene>
<evidence type="ECO:0000313" key="1">
    <source>
        <dbReference type="EMBL" id="CAI2360790.1"/>
    </source>
</evidence>
<dbReference type="Proteomes" id="UP001295684">
    <property type="component" value="Unassembled WGS sequence"/>
</dbReference>
<keyword evidence="2" id="KW-1185">Reference proteome</keyword>
<dbReference type="EMBL" id="CAMPGE010001987">
    <property type="protein sequence ID" value="CAI2360790.1"/>
    <property type="molecule type" value="Genomic_DNA"/>
</dbReference>
<protein>
    <submittedName>
        <fullName evidence="1">Uncharacterized protein</fullName>
    </submittedName>
</protein>
<proteinExistence type="predicted"/>
<name>A0AAD1U2C3_EUPCR</name>
<accession>A0AAD1U2C3</accession>
<dbReference type="AlphaFoldDB" id="A0AAD1U2C3"/>